<dbReference type="Proteomes" id="UP000789845">
    <property type="component" value="Unassembled WGS sequence"/>
</dbReference>
<proteinExistence type="inferred from homology"/>
<evidence type="ECO:0000256" key="7">
    <source>
        <dbReference type="ARBA" id="ARBA00022779"/>
    </source>
</evidence>
<evidence type="ECO:0000313" key="12">
    <source>
        <dbReference type="Proteomes" id="UP000789845"/>
    </source>
</evidence>
<comment type="similarity">
    <text evidence="3 10">Belongs to the FliL family.</text>
</comment>
<dbReference type="GO" id="GO:0005886">
    <property type="term" value="C:plasma membrane"/>
    <property type="evidence" value="ECO:0007669"/>
    <property type="project" value="UniProtKB-SubCell"/>
</dbReference>
<accession>A0A9C7GBW7</accession>
<dbReference type="PANTHER" id="PTHR35091:SF2">
    <property type="entry name" value="FLAGELLAR PROTEIN FLIL"/>
    <property type="match status" value="1"/>
</dbReference>
<reference evidence="11" key="1">
    <citation type="submission" date="2021-10" db="EMBL/GenBank/DDBJ databases">
        <authorList>
            <person name="Criscuolo A."/>
        </authorList>
    </citation>
    <scope>NUCLEOTIDE SEQUENCE</scope>
    <source>
        <strain evidence="11">CIP111885</strain>
    </source>
</reference>
<name>A0A9C7GBW7_9BACI</name>
<keyword evidence="4 10" id="KW-1003">Cell membrane</keyword>
<evidence type="ECO:0000313" key="11">
    <source>
        <dbReference type="EMBL" id="CAG9609741.1"/>
    </source>
</evidence>
<dbReference type="GO" id="GO:0071978">
    <property type="term" value="P:bacterial-type flagellum-dependent swarming motility"/>
    <property type="evidence" value="ECO:0007669"/>
    <property type="project" value="TreeGrafter"/>
</dbReference>
<dbReference type="AlphaFoldDB" id="A0A9C7GBW7"/>
<dbReference type="GO" id="GO:0006935">
    <property type="term" value="P:chemotaxis"/>
    <property type="evidence" value="ECO:0007669"/>
    <property type="project" value="UniProtKB-KW"/>
</dbReference>
<feature type="transmembrane region" description="Helical" evidence="10">
    <location>
        <begin position="7"/>
        <end position="28"/>
    </location>
</feature>
<evidence type="ECO:0000256" key="1">
    <source>
        <dbReference type="ARBA" id="ARBA00002254"/>
    </source>
</evidence>
<evidence type="ECO:0000256" key="8">
    <source>
        <dbReference type="ARBA" id="ARBA00022989"/>
    </source>
</evidence>
<dbReference type="PANTHER" id="PTHR35091">
    <property type="entry name" value="FLAGELLAR PROTEIN FLIL"/>
    <property type="match status" value="1"/>
</dbReference>
<keyword evidence="12" id="KW-1185">Reference proteome</keyword>
<sequence length="143" mass="16152">MNVYKKSILIIGIITIIGVAGFFTWNYLQTKPDEKGTKKQETIEKLLEKSVETETITTNLANVGLAKMKFKIITTSKKNAEELTKLSFLTESTIIKYFNGVTKEEMTGTGAIETIENKLKDDLNKALGHEYVTKVYIVEHMVQ</sequence>
<protein>
    <recommendedName>
        <fullName evidence="10">Flagellar protein FliL</fullName>
    </recommendedName>
</protein>
<evidence type="ECO:0000256" key="4">
    <source>
        <dbReference type="ARBA" id="ARBA00022475"/>
    </source>
</evidence>
<keyword evidence="8 10" id="KW-1133">Transmembrane helix</keyword>
<evidence type="ECO:0000256" key="6">
    <source>
        <dbReference type="ARBA" id="ARBA00022692"/>
    </source>
</evidence>
<dbReference type="EMBL" id="CAKJTG010000023">
    <property type="protein sequence ID" value="CAG9609741.1"/>
    <property type="molecule type" value="Genomic_DNA"/>
</dbReference>
<evidence type="ECO:0000256" key="10">
    <source>
        <dbReference type="RuleBase" id="RU364125"/>
    </source>
</evidence>
<comment type="subcellular location">
    <subcellularLocation>
        <location evidence="2">Cell membrane</location>
        <topology evidence="2">Single-pass membrane protein</topology>
    </subcellularLocation>
</comment>
<gene>
    <name evidence="11" type="ORF">NEOCIP111885_03484</name>
</gene>
<dbReference type="GO" id="GO:0009425">
    <property type="term" value="C:bacterial-type flagellum basal body"/>
    <property type="evidence" value="ECO:0007669"/>
    <property type="project" value="InterPro"/>
</dbReference>
<keyword evidence="6 10" id="KW-0812">Transmembrane</keyword>
<evidence type="ECO:0000256" key="3">
    <source>
        <dbReference type="ARBA" id="ARBA00008281"/>
    </source>
</evidence>
<comment type="function">
    <text evidence="1 10">Controls the rotational direction of flagella during chemotaxis.</text>
</comment>
<organism evidence="11 12">
    <name type="scientific">Pseudoneobacillus rhizosphaerae</name>
    <dbReference type="NCBI Taxonomy" id="2880968"/>
    <lineage>
        <taxon>Bacteria</taxon>
        <taxon>Bacillati</taxon>
        <taxon>Bacillota</taxon>
        <taxon>Bacilli</taxon>
        <taxon>Bacillales</taxon>
        <taxon>Bacillaceae</taxon>
        <taxon>Pseudoneobacillus</taxon>
    </lineage>
</organism>
<keyword evidence="5 10" id="KW-0145">Chemotaxis</keyword>
<dbReference type="InterPro" id="IPR005503">
    <property type="entry name" value="FliL"/>
</dbReference>
<keyword evidence="7 10" id="KW-0283">Flagellar rotation</keyword>
<evidence type="ECO:0000256" key="9">
    <source>
        <dbReference type="ARBA" id="ARBA00023136"/>
    </source>
</evidence>
<dbReference type="Pfam" id="PF03748">
    <property type="entry name" value="FliL"/>
    <property type="match status" value="1"/>
</dbReference>
<evidence type="ECO:0000256" key="2">
    <source>
        <dbReference type="ARBA" id="ARBA00004162"/>
    </source>
</evidence>
<evidence type="ECO:0000256" key="5">
    <source>
        <dbReference type="ARBA" id="ARBA00022500"/>
    </source>
</evidence>
<comment type="caution">
    <text evidence="11">The sequence shown here is derived from an EMBL/GenBank/DDBJ whole genome shotgun (WGS) entry which is preliminary data.</text>
</comment>
<dbReference type="RefSeq" id="WP_230497978.1">
    <property type="nucleotide sequence ID" value="NZ_CAKJTG010000023.1"/>
</dbReference>
<keyword evidence="9 10" id="KW-0472">Membrane</keyword>